<keyword evidence="9" id="KW-0812">Transmembrane</keyword>
<accession>A0A7K1S3U6</accession>
<dbReference type="Proteomes" id="UP000436006">
    <property type="component" value="Unassembled WGS sequence"/>
</dbReference>
<protein>
    <recommendedName>
        <fullName evidence="2">histidine kinase</fullName>
        <ecNumber evidence="2">2.7.13.3</ecNumber>
    </recommendedName>
</protein>
<dbReference type="Gene3D" id="1.25.40.10">
    <property type="entry name" value="Tetratricopeptide repeat domain"/>
    <property type="match status" value="2"/>
</dbReference>
<dbReference type="InterPro" id="IPR005467">
    <property type="entry name" value="His_kinase_dom"/>
</dbReference>
<dbReference type="InterPro" id="IPR003594">
    <property type="entry name" value="HATPase_dom"/>
</dbReference>
<dbReference type="Gene3D" id="3.30.565.10">
    <property type="entry name" value="Histidine kinase-like ATPase, C-terminal domain"/>
    <property type="match status" value="1"/>
</dbReference>
<evidence type="ECO:0000256" key="5">
    <source>
        <dbReference type="ARBA" id="ARBA00022741"/>
    </source>
</evidence>
<evidence type="ECO:0000256" key="3">
    <source>
        <dbReference type="ARBA" id="ARBA00022553"/>
    </source>
</evidence>
<evidence type="ECO:0000256" key="2">
    <source>
        <dbReference type="ARBA" id="ARBA00012438"/>
    </source>
</evidence>
<organism evidence="12 13">
    <name type="scientific">Spirosoma arboris</name>
    <dbReference type="NCBI Taxonomy" id="2682092"/>
    <lineage>
        <taxon>Bacteria</taxon>
        <taxon>Pseudomonadati</taxon>
        <taxon>Bacteroidota</taxon>
        <taxon>Cytophagia</taxon>
        <taxon>Cytophagales</taxon>
        <taxon>Cytophagaceae</taxon>
        <taxon>Spirosoma</taxon>
    </lineage>
</organism>
<evidence type="ECO:0000256" key="1">
    <source>
        <dbReference type="ARBA" id="ARBA00000085"/>
    </source>
</evidence>
<proteinExistence type="predicted"/>
<evidence type="ECO:0000259" key="11">
    <source>
        <dbReference type="PROSITE" id="PS50109"/>
    </source>
</evidence>
<feature type="transmembrane region" description="Helical" evidence="9">
    <location>
        <begin position="356"/>
        <end position="375"/>
    </location>
</feature>
<keyword evidence="13" id="KW-1185">Reference proteome</keyword>
<reference evidence="12 13" key="1">
    <citation type="submission" date="2019-12" db="EMBL/GenBank/DDBJ databases">
        <title>Spirosoma sp. HMF4905 genome sequencing and assembly.</title>
        <authorList>
            <person name="Kang H."/>
            <person name="Cha I."/>
            <person name="Kim H."/>
            <person name="Joh K."/>
        </authorList>
    </citation>
    <scope>NUCLEOTIDE SEQUENCE [LARGE SCALE GENOMIC DNA]</scope>
    <source>
        <strain evidence="12 13">HMF4905</strain>
    </source>
</reference>
<comment type="caution">
    <text evidence="12">The sequence shown here is derived from an EMBL/GenBank/DDBJ whole genome shotgun (WGS) entry which is preliminary data.</text>
</comment>
<dbReference type="AlphaFoldDB" id="A0A7K1S3U6"/>
<dbReference type="SMART" id="SM00387">
    <property type="entry name" value="HATPase_c"/>
    <property type="match status" value="1"/>
</dbReference>
<keyword evidence="6" id="KW-0418">Kinase</keyword>
<evidence type="ECO:0000256" key="9">
    <source>
        <dbReference type="SAM" id="Phobius"/>
    </source>
</evidence>
<dbReference type="InterPro" id="IPR011990">
    <property type="entry name" value="TPR-like_helical_dom_sf"/>
</dbReference>
<dbReference type="SUPFAM" id="SSF48452">
    <property type="entry name" value="TPR-like"/>
    <property type="match status" value="1"/>
</dbReference>
<evidence type="ECO:0000313" key="13">
    <source>
        <dbReference type="Proteomes" id="UP000436006"/>
    </source>
</evidence>
<dbReference type="InterPro" id="IPR011495">
    <property type="entry name" value="Sig_transdc_His_kin_sub2_dim/P"/>
</dbReference>
<evidence type="ECO:0000256" key="4">
    <source>
        <dbReference type="ARBA" id="ARBA00022679"/>
    </source>
</evidence>
<evidence type="ECO:0000256" key="6">
    <source>
        <dbReference type="ARBA" id="ARBA00022777"/>
    </source>
</evidence>
<evidence type="ECO:0000256" key="8">
    <source>
        <dbReference type="SAM" id="Coils"/>
    </source>
</evidence>
<feature type="coiled-coil region" evidence="8">
    <location>
        <begin position="380"/>
        <end position="418"/>
    </location>
</feature>
<keyword evidence="3" id="KW-0597">Phosphoprotein</keyword>
<dbReference type="InterPro" id="IPR036890">
    <property type="entry name" value="HATPase_C_sf"/>
</dbReference>
<dbReference type="GO" id="GO:0005524">
    <property type="term" value="F:ATP binding"/>
    <property type="evidence" value="ECO:0007669"/>
    <property type="project" value="UniProtKB-KW"/>
</dbReference>
<dbReference type="GO" id="GO:0004673">
    <property type="term" value="F:protein histidine kinase activity"/>
    <property type="evidence" value="ECO:0007669"/>
    <property type="project" value="UniProtKB-EC"/>
</dbReference>
<feature type="chain" id="PRO_5029760340" description="histidine kinase" evidence="10">
    <location>
        <begin position="21"/>
        <end position="621"/>
    </location>
</feature>
<evidence type="ECO:0000313" key="12">
    <source>
        <dbReference type="EMBL" id="MVM28503.1"/>
    </source>
</evidence>
<keyword evidence="4" id="KW-0808">Transferase</keyword>
<evidence type="ECO:0000256" key="7">
    <source>
        <dbReference type="ARBA" id="ARBA00022840"/>
    </source>
</evidence>
<feature type="domain" description="Histidine kinase" evidence="11">
    <location>
        <begin position="414"/>
        <end position="605"/>
    </location>
</feature>
<dbReference type="SUPFAM" id="SSF55874">
    <property type="entry name" value="ATPase domain of HSP90 chaperone/DNA topoisomerase II/histidine kinase"/>
    <property type="match status" value="1"/>
</dbReference>
<dbReference type="Pfam" id="PF02518">
    <property type="entry name" value="HATPase_c"/>
    <property type="match status" value="1"/>
</dbReference>
<keyword evidence="5" id="KW-0547">Nucleotide-binding</keyword>
<dbReference type="Pfam" id="PF07568">
    <property type="entry name" value="HisKA_2"/>
    <property type="match status" value="1"/>
</dbReference>
<keyword evidence="7" id="KW-0067">ATP-binding</keyword>
<comment type="catalytic activity">
    <reaction evidence="1">
        <text>ATP + protein L-histidine = ADP + protein N-phospho-L-histidine.</text>
        <dbReference type="EC" id="2.7.13.3"/>
    </reaction>
</comment>
<sequence>MKPIFMALLGLLFVTQCAVAQTAPPTTYQALQQQIATLPDTTRFERLAAFYQDKLNPAQSNQAANAIADMERIAERLQNQTLIGRTYMAKGYLEQGLNNTNQAIFNFQKAATTFSATPGAISREIRALQRITGVYIGLRELKMAQYYSEKALKIARRANRKLEIANLYTDLATIEDIRQQPQRALHYNTQAIGIYRSLGEDYLYTLFNRAIILKNAGLYQESTETYRQCLVRAQQQSDSLLVGMIYLNLPNTLLLMNRLDEAEHYIQLAKTWSQYQPENLLHLKNVYETLTAIYEKRSKYKQALGYHKQWAIYRDSLFNTQKSRQLIESETRFQTREKQLQIQHLNQDNLNQKQQLSWLIGGVSLLLVLLCIMGWQYRAIRRANRALDETNHTLSAANERIQQQAGQLKELMRELHHRVKNNLAIVSSLLYLQSNRLDDEKAIQAVREGQQRVEAMSLIHQQLYQTDNVTRVSMPDYVGDLVRGLMQSFRHQDNFDLQLEIEPIEVDVELAVPLGLILNELTTNAFKHAYHGVVDPRLSIRMWQSDQLYLEISDNGPGIDAIQWQKPARSFGKRLINSLVKQAGGALEVTSQYGTCFQLVLPRANASVDTPNSPVIDHVMA</sequence>
<keyword evidence="10" id="KW-0732">Signal</keyword>
<feature type="signal peptide" evidence="10">
    <location>
        <begin position="1"/>
        <end position="20"/>
    </location>
</feature>
<name>A0A7K1S3U6_9BACT</name>
<keyword evidence="9" id="KW-0472">Membrane</keyword>
<dbReference type="EC" id="2.7.13.3" evidence="2"/>
<dbReference type="PANTHER" id="PTHR41523">
    <property type="entry name" value="TWO-COMPONENT SYSTEM SENSOR PROTEIN"/>
    <property type="match status" value="1"/>
</dbReference>
<keyword evidence="8" id="KW-0175">Coiled coil</keyword>
<dbReference type="RefSeq" id="WP_157582623.1">
    <property type="nucleotide sequence ID" value="NZ_WPIN01000001.1"/>
</dbReference>
<evidence type="ECO:0000256" key="10">
    <source>
        <dbReference type="SAM" id="SignalP"/>
    </source>
</evidence>
<keyword evidence="9" id="KW-1133">Transmembrane helix</keyword>
<dbReference type="EMBL" id="WPIN01000001">
    <property type="protein sequence ID" value="MVM28503.1"/>
    <property type="molecule type" value="Genomic_DNA"/>
</dbReference>
<dbReference type="PROSITE" id="PS50109">
    <property type="entry name" value="HIS_KIN"/>
    <property type="match status" value="1"/>
</dbReference>
<gene>
    <name evidence="12" type="ORF">GO755_00565</name>
</gene>
<dbReference type="PANTHER" id="PTHR41523:SF8">
    <property type="entry name" value="ETHYLENE RESPONSE SENSOR PROTEIN"/>
    <property type="match status" value="1"/>
</dbReference>
<dbReference type="Gene3D" id="3.30.450.20">
    <property type="entry name" value="PAS domain"/>
    <property type="match status" value="1"/>
</dbReference>